<comment type="catalytic activity">
    <reaction evidence="6">
        <text>L-cysteinyl-[protein] + hexadecanoyl-CoA = S-hexadecanoyl-L-cysteinyl-[protein] + CoA</text>
        <dbReference type="Rhea" id="RHEA:36683"/>
        <dbReference type="Rhea" id="RHEA-COMP:10131"/>
        <dbReference type="Rhea" id="RHEA-COMP:11032"/>
        <dbReference type="ChEBI" id="CHEBI:29950"/>
        <dbReference type="ChEBI" id="CHEBI:57287"/>
        <dbReference type="ChEBI" id="CHEBI:57379"/>
        <dbReference type="ChEBI" id="CHEBI:74151"/>
        <dbReference type="EC" id="2.3.1.225"/>
    </reaction>
    <physiologicalReaction direction="left-to-right" evidence="6">
        <dbReference type="Rhea" id="RHEA:36684"/>
    </physiologicalReaction>
</comment>
<feature type="compositionally biased region" description="Polar residues" evidence="7">
    <location>
        <begin position="700"/>
        <end position="713"/>
    </location>
</feature>
<evidence type="ECO:0000256" key="4">
    <source>
        <dbReference type="ARBA" id="ARBA00023136"/>
    </source>
</evidence>
<evidence type="ECO:0000256" key="8">
    <source>
        <dbReference type="SAM" id="Phobius"/>
    </source>
</evidence>
<dbReference type="GO" id="GO:0019706">
    <property type="term" value="F:protein-cysteine S-palmitoyltransferase activity"/>
    <property type="evidence" value="ECO:0007669"/>
    <property type="project" value="UniProtKB-EC"/>
</dbReference>
<organism evidence="10 11">
    <name type="scientific">Schistosoma margrebowiei</name>
    <dbReference type="NCBI Taxonomy" id="48269"/>
    <lineage>
        <taxon>Eukaryota</taxon>
        <taxon>Metazoa</taxon>
        <taxon>Spiralia</taxon>
        <taxon>Lophotrochozoa</taxon>
        <taxon>Platyhelminthes</taxon>
        <taxon>Trematoda</taxon>
        <taxon>Digenea</taxon>
        <taxon>Strigeidida</taxon>
        <taxon>Schistosomatoidea</taxon>
        <taxon>Schistosomatidae</taxon>
        <taxon>Schistosoma</taxon>
    </lineage>
</organism>
<evidence type="ECO:0000313" key="10">
    <source>
        <dbReference type="Proteomes" id="UP000050790"/>
    </source>
</evidence>
<feature type="region of interest" description="Disordered" evidence="7">
    <location>
        <begin position="746"/>
        <end position="765"/>
    </location>
</feature>
<keyword evidence="3 8" id="KW-1133">Transmembrane helix</keyword>
<feature type="transmembrane region" description="Helical" evidence="8">
    <location>
        <begin position="36"/>
        <end position="58"/>
    </location>
</feature>
<feature type="compositionally biased region" description="Polar residues" evidence="7">
    <location>
        <begin position="376"/>
        <end position="392"/>
    </location>
</feature>
<feature type="transmembrane region" description="Helical" evidence="8">
    <location>
        <begin position="199"/>
        <end position="219"/>
    </location>
</feature>
<evidence type="ECO:0000259" key="9">
    <source>
        <dbReference type="Pfam" id="PF01529"/>
    </source>
</evidence>
<evidence type="ECO:0000313" key="11">
    <source>
        <dbReference type="WBParaSite" id="SMRG1_73190.3"/>
    </source>
</evidence>
<feature type="region of interest" description="Disordered" evidence="7">
    <location>
        <begin position="838"/>
        <end position="887"/>
    </location>
</feature>
<dbReference type="InterPro" id="IPR001594">
    <property type="entry name" value="Palmitoyltrfase_DHHC"/>
</dbReference>
<dbReference type="PANTHER" id="PTHR12349:SF2">
    <property type="entry name" value="PALMITOYLTRANSFERASE ZDHHC8"/>
    <property type="match status" value="1"/>
</dbReference>
<dbReference type="GO" id="GO:0016020">
    <property type="term" value="C:membrane"/>
    <property type="evidence" value="ECO:0007669"/>
    <property type="project" value="UniProtKB-SubCell"/>
</dbReference>
<dbReference type="WBParaSite" id="SMRG1_73190.3">
    <property type="protein sequence ID" value="SMRG1_73190.3"/>
    <property type="gene ID" value="SMRG1_73190"/>
</dbReference>
<evidence type="ECO:0000256" key="3">
    <source>
        <dbReference type="ARBA" id="ARBA00022989"/>
    </source>
</evidence>
<evidence type="ECO:0000256" key="1">
    <source>
        <dbReference type="ARBA" id="ARBA00004141"/>
    </source>
</evidence>
<dbReference type="AlphaFoldDB" id="A0AA85AAI8"/>
<feature type="compositionally biased region" description="Low complexity" evidence="7">
    <location>
        <begin position="690"/>
        <end position="699"/>
    </location>
</feature>
<evidence type="ECO:0000256" key="6">
    <source>
        <dbReference type="ARBA" id="ARBA00047790"/>
    </source>
</evidence>
<dbReference type="PANTHER" id="PTHR12349">
    <property type="entry name" value="ANKYRIN REPEAT AND LEM DOMAIN-CONTAINING PROTEIN 2"/>
    <property type="match status" value="1"/>
</dbReference>
<feature type="compositionally biased region" description="Low complexity" evidence="7">
    <location>
        <begin position="851"/>
        <end position="870"/>
    </location>
</feature>
<feature type="region of interest" description="Disordered" evidence="7">
    <location>
        <begin position="367"/>
        <end position="398"/>
    </location>
</feature>
<comment type="subcellular location">
    <subcellularLocation>
        <location evidence="1">Membrane</location>
        <topology evidence="1">Multi-pass membrane protein</topology>
    </subcellularLocation>
</comment>
<evidence type="ECO:0000256" key="5">
    <source>
        <dbReference type="ARBA" id="ARBA00023463"/>
    </source>
</evidence>
<dbReference type="Proteomes" id="UP000050790">
    <property type="component" value="Unassembled WGS sequence"/>
</dbReference>
<feature type="region of interest" description="Disordered" evidence="7">
    <location>
        <begin position="690"/>
        <end position="729"/>
    </location>
</feature>
<feature type="region of interest" description="Disordered" evidence="7">
    <location>
        <begin position="777"/>
        <end position="799"/>
    </location>
</feature>
<protein>
    <recommendedName>
        <fullName evidence="9">Palmitoyltransferase DHHC domain-containing protein</fullName>
    </recommendedName>
</protein>
<feature type="compositionally biased region" description="Low complexity" evidence="7">
    <location>
        <begin position="750"/>
        <end position="760"/>
    </location>
</feature>
<feature type="domain" description="Palmitoyltransferase DHHC" evidence="9">
    <location>
        <begin position="101"/>
        <end position="231"/>
    </location>
</feature>
<feature type="transmembrane region" description="Helical" evidence="8">
    <location>
        <begin position="7"/>
        <end position="30"/>
    </location>
</feature>
<accession>A0AA85AAI8</accession>
<comment type="similarity">
    <text evidence="5">Belongs to the DHHC palmitoyltransferase family. ERF2/ZDHHC9 subfamily.</text>
</comment>
<feature type="compositionally biased region" description="Polar residues" evidence="7">
    <location>
        <begin position="871"/>
        <end position="881"/>
    </location>
</feature>
<evidence type="ECO:0000256" key="2">
    <source>
        <dbReference type="ARBA" id="ARBA00022692"/>
    </source>
</evidence>
<evidence type="ECO:0000256" key="7">
    <source>
        <dbReference type="SAM" id="MobiDB-lite"/>
    </source>
</evidence>
<dbReference type="Pfam" id="PF01529">
    <property type="entry name" value="DHHC"/>
    <property type="match status" value="1"/>
</dbReference>
<sequence length="907" mass="100293">MMCSAKVADVIPAVVAWSLIVGITAVYLTFICFQFAATYSWSIFVLHAILVFYVLCCLTRTTFMDPGYFPFATEGEAEYEETKSAPVHREYNINGVLAKVKWCSTCLFYRPPRCSHCSICNRCVDTFDHHCPWVNNCIGKRNARYFFMFLVSLTLHMIAVFSITLASLLLNDQPIVFYTNIIRFVYFATLTHRYRIITLSLVGVSFIPVFGLTSFHVYLISRGMTTNEQVTDKFRGLLNPFTLGCLLNWRRFCCEPQFPRRYLEVGPTKSRRIKCFKLRKSRFSKFNHFMISSGGADPGCTDDAVINTYTESNHKLLMDNINHNYSTENDTMPDNTDTKMPNINSNTFYDKKSLGGGKYLYTLKVPQNHSHHHPRQQLTNQNQGSTRSTNQLIPRGPLVCDNEEPLSSIINNLTSNRNNVMTTAITTATTPTGNHKLEGNNDTCSINEQNLPCTNVRPSADSLGTLDSAYQPHQNSCNNSGKVLVDTASISLSGWSEDAVSLKTLDRLIGITRHHHPTIGGNDSAIATSIGGGGGGGGSSGPTYLTVERIQENGESLIDSSTSVLDRNISTDQDSTHFFNFNGSHINGYTGILPTSTADSISQHFTHTLPLYQQNIVRSLGENDSYCNFYDGSVTGVIGNETSGTVGVNVIPLSINSLSNTFNHVDNSLSVNDNYHVNYSNTNDNNSLFNSNPLSINSSTNHPITSRNRTQYSTTTTNNNDGGSMFMVNEPHISASNNLELLNPSRSTINTTTTTNNNNTQHGSIELPYIPSLYHTRDNRNISNNNNNNNNSTHPPGNYAQATFVNQVFHGQSSDQSSPNTSRFSFIFSPLDVNAPHASQETLSTATSQTSIPRLGSPSSPRGFPSSSQSHNNRGPVNDSSAPIDYETDDYCVSRTGTMLPSNRMSN</sequence>
<dbReference type="PROSITE" id="PS50216">
    <property type="entry name" value="DHHC"/>
    <property type="match status" value="1"/>
</dbReference>
<reference evidence="11" key="1">
    <citation type="submission" date="2023-11" db="UniProtKB">
        <authorList>
            <consortium name="WormBaseParasite"/>
        </authorList>
    </citation>
    <scope>IDENTIFICATION</scope>
</reference>
<name>A0AA85AAI8_9TREM</name>
<feature type="compositionally biased region" description="Low complexity" evidence="7">
    <location>
        <begin position="781"/>
        <end position="791"/>
    </location>
</feature>
<proteinExistence type="inferred from homology"/>
<keyword evidence="4 8" id="KW-0472">Membrane</keyword>
<feature type="transmembrane region" description="Helical" evidence="8">
    <location>
        <begin position="175"/>
        <end position="192"/>
    </location>
</feature>
<feature type="transmembrane region" description="Helical" evidence="8">
    <location>
        <begin position="145"/>
        <end position="169"/>
    </location>
</feature>
<feature type="compositionally biased region" description="Polar residues" evidence="7">
    <location>
        <begin position="838"/>
        <end position="850"/>
    </location>
</feature>
<keyword evidence="2 8" id="KW-0812">Transmembrane</keyword>